<gene>
    <name evidence="2" type="ORF">C1I95_24000</name>
</gene>
<organism evidence="2 3">
    <name type="scientific">Micromonospora craterilacus</name>
    <dbReference type="NCBI Taxonomy" id="1655439"/>
    <lineage>
        <taxon>Bacteria</taxon>
        <taxon>Bacillati</taxon>
        <taxon>Actinomycetota</taxon>
        <taxon>Actinomycetes</taxon>
        <taxon>Micromonosporales</taxon>
        <taxon>Micromonosporaceae</taxon>
        <taxon>Micromonospora</taxon>
    </lineage>
</organism>
<dbReference type="PANTHER" id="PTHR18964">
    <property type="entry name" value="ROK (REPRESSOR, ORF, KINASE) FAMILY"/>
    <property type="match status" value="1"/>
</dbReference>
<comment type="similarity">
    <text evidence="1">Belongs to the ROK (NagC/XylR) family.</text>
</comment>
<dbReference type="AlphaFoldDB" id="A0A2W2DST5"/>
<dbReference type="InterPro" id="IPR049874">
    <property type="entry name" value="ROK_cs"/>
</dbReference>
<dbReference type="InterPro" id="IPR043129">
    <property type="entry name" value="ATPase_NBD"/>
</dbReference>
<proteinExistence type="inferred from homology"/>
<reference evidence="2 3" key="1">
    <citation type="submission" date="2018-01" db="EMBL/GenBank/DDBJ databases">
        <title>Draft genome sequence of Jishengella sp. NA12.</title>
        <authorList>
            <person name="Sahin N."/>
            <person name="Ay H."/>
            <person name="Saygin H."/>
        </authorList>
    </citation>
    <scope>NUCLEOTIDE SEQUENCE [LARGE SCALE GENOMIC DNA]</scope>
    <source>
        <strain evidence="2 3">NA12</strain>
    </source>
</reference>
<dbReference type="EMBL" id="POTY01000182">
    <property type="protein sequence ID" value="PZG13261.1"/>
    <property type="molecule type" value="Genomic_DNA"/>
</dbReference>
<comment type="caution">
    <text evidence="2">The sequence shown here is derived from an EMBL/GenBank/DDBJ whole genome shotgun (WGS) entry which is preliminary data.</text>
</comment>
<evidence type="ECO:0008006" key="4">
    <source>
        <dbReference type="Google" id="ProtNLM"/>
    </source>
</evidence>
<keyword evidence="3" id="KW-1185">Reference proteome</keyword>
<evidence type="ECO:0000313" key="2">
    <source>
        <dbReference type="EMBL" id="PZG13261.1"/>
    </source>
</evidence>
<dbReference type="SUPFAM" id="SSF53067">
    <property type="entry name" value="Actin-like ATPase domain"/>
    <property type="match status" value="1"/>
</dbReference>
<dbReference type="Proteomes" id="UP000248924">
    <property type="component" value="Unassembled WGS sequence"/>
</dbReference>
<dbReference type="PANTHER" id="PTHR18964:SF173">
    <property type="entry name" value="GLUCOKINASE"/>
    <property type="match status" value="1"/>
</dbReference>
<name>A0A2W2DST5_9ACTN</name>
<evidence type="ECO:0000256" key="1">
    <source>
        <dbReference type="ARBA" id="ARBA00006479"/>
    </source>
</evidence>
<dbReference type="PROSITE" id="PS01125">
    <property type="entry name" value="ROK"/>
    <property type="match status" value="1"/>
</dbReference>
<evidence type="ECO:0000313" key="3">
    <source>
        <dbReference type="Proteomes" id="UP000248924"/>
    </source>
</evidence>
<protein>
    <recommendedName>
        <fullName evidence="4">Sugar kinase</fullName>
    </recommendedName>
</protein>
<dbReference type="Pfam" id="PF00480">
    <property type="entry name" value="ROK"/>
    <property type="match status" value="1"/>
</dbReference>
<dbReference type="OrthoDB" id="3509598at2"/>
<dbReference type="Gene3D" id="3.30.420.40">
    <property type="match status" value="2"/>
</dbReference>
<sequence>MGSATVPVVVGIDNGGTSNNATVLTLDGRFLVDELVETPSEVQAGPEAAVAAMVAAFDGVLARTGVSREQVRAVGLDTPGPASATGVISSKGSTNFSQPAWRGYDIRSGLERRLGLPVIYHNDGNAAALYAHHVHFGADAMRRSSVSAIVGTGLGGGVVESGRVISGAAGMAGELGHVQIPLGTVLAPQQPVPICACGFAGDVESVASLTAIERNLLPYWLSRFPEHPLVGEAPQRAAKLVRGYGERGDELAREIFSQQARALGALFTIAANFTDPHAYFIGGGVVETTPEFRDWFLAEVREHTVLRAEQVALATFALVPDRDMAGARGVALAALETVRAVPTPPPLVGD</sequence>
<dbReference type="RefSeq" id="WP_111216892.1">
    <property type="nucleotide sequence ID" value="NZ_POTY01000182.1"/>
</dbReference>
<accession>A0A2W2DST5</accession>
<dbReference type="InterPro" id="IPR000600">
    <property type="entry name" value="ROK"/>
</dbReference>